<evidence type="ECO:0000256" key="5">
    <source>
        <dbReference type="ARBA" id="ARBA00023136"/>
    </source>
</evidence>
<dbReference type="PROSITE" id="PS00237">
    <property type="entry name" value="G_PROTEIN_RECEP_F1_1"/>
    <property type="match status" value="1"/>
</dbReference>
<dbReference type="PANTHER" id="PTHR24243:SF224">
    <property type="entry name" value="G-PROTEIN COUPLED RECEPTOR 19-RELATED"/>
    <property type="match status" value="1"/>
</dbReference>
<reference evidence="10" key="1">
    <citation type="submission" date="2021-01" db="EMBL/GenBank/DDBJ databases">
        <authorList>
            <person name="Li R."/>
            <person name="Bekaert M."/>
        </authorList>
    </citation>
    <scope>NUCLEOTIDE SEQUENCE</scope>
    <source>
        <strain evidence="10">Farmed</strain>
    </source>
</reference>
<evidence type="ECO:0000256" key="8">
    <source>
        <dbReference type="SAM" id="Phobius"/>
    </source>
</evidence>
<dbReference type="GO" id="GO:0004930">
    <property type="term" value="F:G protein-coupled receptor activity"/>
    <property type="evidence" value="ECO:0007669"/>
    <property type="project" value="UniProtKB-KW"/>
</dbReference>
<evidence type="ECO:0000256" key="6">
    <source>
        <dbReference type="ARBA" id="ARBA00023170"/>
    </source>
</evidence>
<keyword evidence="7" id="KW-0807">Transducer</keyword>
<dbReference type="GO" id="GO:0005886">
    <property type="term" value="C:plasma membrane"/>
    <property type="evidence" value="ECO:0007669"/>
    <property type="project" value="TreeGrafter"/>
</dbReference>
<keyword evidence="4" id="KW-0297">G-protein coupled receptor</keyword>
<name>A0A812D8Z8_ACAPH</name>
<dbReference type="PANTHER" id="PTHR24243">
    <property type="entry name" value="G-PROTEIN COUPLED RECEPTOR"/>
    <property type="match status" value="1"/>
</dbReference>
<feature type="transmembrane region" description="Helical" evidence="8">
    <location>
        <begin position="16"/>
        <end position="34"/>
    </location>
</feature>
<feature type="transmembrane region" description="Helical" evidence="8">
    <location>
        <begin position="55"/>
        <end position="80"/>
    </location>
</feature>
<feature type="domain" description="G-protein coupled receptors family 1 profile" evidence="9">
    <location>
        <begin position="1"/>
        <end position="161"/>
    </location>
</feature>
<evidence type="ECO:0000313" key="11">
    <source>
        <dbReference type="Proteomes" id="UP000597762"/>
    </source>
</evidence>
<comment type="caution">
    <text evidence="10">The sequence shown here is derived from an EMBL/GenBank/DDBJ whole genome shotgun (WGS) entry which is preliminary data.</text>
</comment>
<evidence type="ECO:0000256" key="1">
    <source>
        <dbReference type="ARBA" id="ARBA00004141"/>
    </source>
</evidence>
<accession>A0A812D8Z8</accession>
<dbReference type="Gene3D" id="1.20.1070.10">
    <property type="entry name" value="Rhodopsin 7-helix transmembrane proteins"/>
    <property type="match status" value="1"/>
</dbReference>
<evidence type="ECO:0000259" key="9">
    <source>
        <dbReference type="PROSITE" id="PS50262"/>
    </source>
</evidence>
<dbReference type="InterPro" id="IPR000276">
    <property type="entry name" value="GPCR_Rhodpsn"/>
</dbReference>
<evidence type="ECO:0000256" key="3">
    <source>
        <dbReference type="ARBA" id="ARBA00022989"/>
    </source>
</evidence>
<keyword evidence="2 8" id="KW-0812">Transmembrane</keyword>
<comment type="subcellular location">
    <subcellularLocation>
        <location evidence="1">Membrane</location>
        <topology evidence="1">Multi-pass membrane protein</topology>
    </subcellularLocation>
</comment>
<organism evidence="10 11">
    <name type="scientific">Acanthosepion pharaonis</name>
    <name type="common">Pharaoh cuttlefish</name>
    <name type="synonym">Sepia pharaonis</name>
    <dbReference type="NCBI Taxonomy" id="158019"/>
    <lineage>
        <taxon>Eukaryota</taxon>
        <taxon>Metazoa</taxon>
        <taxon>Spiralia</taxon>
        <taxon>Lophotrochozoa</taxon>
        <taxon>Mollusca</taxon>
        <taxon>Cephalopoda</taxon>
        <taxon>Coleoidea</taxon>
        <taxon>Decapodiformes</taxon>
        <taxon>Sepiida</taxon>
        <taxon>Sepiina</taxon>
        <taxon>Sepiidae</taxon>
        <taxon>Acanthosepion</taxon>
    </lineage>
</organism>
<evidence type="ECO:0000256" key="7">
    <source>
        <dbReference type="ARBA" id="ARBA00023224"/>
    </source>
</evidence>
<keyword evidence="5 8" id="KW-0472">Membrane</keyword>
<keyword evidence="11" id="KW-1185">Reference proteome</keyword>
<dbReference type="AlphaFoldDB" id="A0A812D8Z8"/>
<dbReference type="PROSITE" id="PS50262">
    <property type="entry name" value="G_PROTEIN_RECEP_F1_2"/>
    <property type="match status" value="1"/>
</dbReference>
<dbReference type="Pfam" id="PF00001">
    <property type="entry name" value="7tm_1"/>
    <property type="match status" value="1"/>
</dbReference>
<dbReference type="CDD" id="cd00637">
    <property type="entry name" value="7tm_classA_rhodopsin-like"/>
    <property type="match status" value="1"/>
</dbReference>
<keyword evidence="3 8" id="KW-1133">Transmembrane helix</keyword>
<evidence type="ECO:0000256" key="2">
    <source>
        <dbReference type="ARBA" id="ARBA00022692"/>
    </source>
</evidence>
<dbReference type="Proteomes" id="UP000597762">
    <property type="component" value="Unassembled WGS sequence"/>
</dbReference>
<gene>
    <name evidence="10" type="ORF">SPHA_49666</name>
</gene>
<evidence type="ECO:0000256" key="4">
    <source>
        <dbReference type="ARBA" id="ARBA00023040"/>
    </source>
</evidence>
<feature type="transmembrane region" description="Helical" evidence="8">
    <location>
        <begin position="100"/>
        <end position="122"/>
    </location>
</feature>
<dbReference type="SUPFAM" id="SSF81321">
    <property type="entry name" value="Family A G protein-coupled receptor-like"/>
    <property type="match status" value="1"/>
</dbReference>
<keyword evidence="6" id="KW-0675">Receptor</keyword>
<dbReference type="InterPro" id="IPR017452">
    <property type="entry name" value="GPCR_Rhodpsn_7TM"/>
</dbReference>
<dbReference type="EMBL" id="CAHIKZ030002873">
    <property type="protein sequence ID" value="CAE1293196.1"/>
    <property type="molecule type" value="Genomic_DNA"/>
</dbReference>
<sequence>MAYAYPYRLFAKIQKFVTYYYCVSSAFVLLTISVERYFLVCRATKAQMTSTQARLLVGIIIFISGLLVIPVTVSFDMASLSLTPNVTITQCYFRHTPLAWAYYVSLFPANLTILILMFILYYQVEKQLVNICPKGQSETSTEQQPISIQFGICLQKETHSY</sequence>
<proteinExistence type="predicted"/>
<protein>
    <submittedName>
        <fullName evidence="10">NMUR2</fullName>
    </submittedName>
</protein>
<evidence type="ECO:0000313" key="10">
    <source>
        <dbReference type="EMBL" id="CAE1293196.1"/>
    </source>
</evidence>